<dbReference type="EMBL" id="JBHSLU010000148">
    <property type="protein sequence ID" value="MFC5509120.1"/>
    <property type="molecule type" value="Genomic_DNA"/>
</dbReference>
<feature type="chain" id="PRO_5046596154" evidence="2">
    <location>
        <begin position="26"/>
        <end position="97"/>
    </location>
</feature>
<reference evidence="4" key="1">
    <citation type="journal article" date="2019" name="Int. J. Syst. Evol. Microbiol.">
        <title>The Global Catalogue of Microorganisms (GCM) 10K type strain sequencing project: providing services to taxonomists for standard genome sequencing and annotation.</title>
        <authorList>
            <consortium name="The Broad Institute Genomics Platform"/>
            <consortium name="The Broad Institute Genome Sequencing Center for Infectious Disease"/>
            <person name="Wu L."/>
            <person name="Ma J."/>
        </authorList>
    </citation>
    <scope>NUCLEOTIDE SEQUENCE [LARGE SCALE GENOMIC DNA]</scope>
    <source>
        <strain evidence="4">CCUG 43117</strain>
    </source>
</reference>
<protein>
    <submittedName>
        <fullName evidence="3">Uncharacterized protein</fullName>
    </submittedName>
</protein>
<keyword evidence="2" id="KW-0732">Signal</keyword>
<evidence type="ECO:0000313" key="3">
    <source>
        <dbReference type="EMBL" id="MFC5509120.1"/>
    </source>
</evidence>
<dbReference type="RefSeq" id="WP_156446424.1">
    <property type="nucleotide sequence ID" value="NZ_JBHSLU010000148.1"/>
</dbReference>
<gene>
    <name evidence="3" type="ORF">ACFPN9_28225</name>
</gene>
<evidence type="ECO:0000256" key="1">
    <source>
        <dbReference type="SAM" id="MobiDB-lite"/>
    </source>
</evidence>
<dbReference type="Proteomes" id="UP001596060">
    <property type="component" value="Unassembled WGS sequence"/>
</dbReference>
<comment type="caution">
    <text evidence="3">The sequence shown here is derived from an EMBL/GenBank/DDBJ whole genome shotgun (WGS) entry which is preliminary data.</text>
</comment>
<feature type="region of interest" description="Disordered" evidence="1">
    <location>
        <begin position="78"/>
        <end position="97"/>
    </location>
</feature>
<evidence type="ECO:0000313" key="4">
    <source>
        <dbReference type="Proteomes" id="UP001596060"/>
    </source>
</evidence>
<organism evidence="3 4">
    <name type="scientific">Bosea massiliensis</name>
    <dbReference type="NCBI Taxonomy" id="151419"/>
    <lineage>
        <taxon>Bacteria</taxon>
        <taxon>Pseudomonadati</taxon>
        <taxon>Pseudomonadota</taxon>
        <taxon>Alphaproteobacteria</taxon>
        <taxon>Hyphomicrobiales</taxon>
        <taxon>Boseaceae</taxon>
        <taxon>Bosea</taxon>
    </lineage>
</organism>
<keyword evidence="4" id="KW-1185">Reference proteome</keyword>
<evidence type="ECO:0000256" key="2">
    <source>
        <dbReference type="SAM" id="SignalP"/>
    </source>
</evidence>
<accession>A0ABW0P8Z6</accession>
<feature type="signal peptide" evidence="2">
    <location>
        <begin position="1"/>
        <end position="25"/>
    </location>
</feature>
<proteinExistence type="predicted"/>
<name>A0ABW0P8Z6_9HYPH</name>
<sequence length="97" mass="10508">MTRSMAASCGVALGLILAQVTPADAFWQRGQVIMCADATSAAERQRHRCDELLGYVDPGWPALGLGSYRDYHERGKLYRGPHPGVAPGQRAPTKRLG</sequence>